<dbReference type="InterPro" id="IPR004254">
    <property type="entry name" value="AdipoR/HlyIII-related"/>
</dbReference>
<comment type="caution">
    <text evidence="9">The sequence shown here is derived from an EMBL/GenBank/DDBJ whole genome shotgun (WGS) entry which is preliminary data.</text>
</comment>
<organism evidence="9 10">
    <name type="scientific">Agrocybe pediades</name>
    <dbReference type="NCBI Taxonomy" id="84607"/>
    <lineage>
        <taxon>Eukaryota</taxon>
        <taxon>Fungi</taxon>
        <taxon>Dikarya</taxon>
        <taxon>Basidiomycota</taxon>
        <taxon>Agaricomycotina</taxon>
        <taxon>Agaricomycetes</taxon>
        <taxon>Agaricomycetidae</taxon>
        <taxon>Agaricales</taxon>
        <taxon>Agaricineae</taxon>
        <taxon>Strophariaceae</taxon>
        <taxon>Agrocybe</taxon>
    </lineage>
</organism>
<dbReference type="GO" id="GO:0006882">
    <property type="term" value="P:intracellular zinc ion homeostasis"/>
    <property type="evidence" value="ECO:0007669"/>
    <property type="project" value="TreeGrafter"/>
</dbReference>
<sequence length="316" mass="34884">MAPSSSSLSRRKVAADNSAADSGIKLGTGTSGEPQRTGTLTWDELEEWQKDNEYIVRGYRRLQYNWRGTMASVFTYVHNETVNIHSHLLGCALFVYFLGTFYSAHVERHENTTWHDSAVIGVFLAAAVFCLAASAFYHTSGCHSKEVATRCHAFDYSGIIVLIVGSFIPSIYYGFYCHAWLQQLYLSTMTLAGLGAAFVVLDAEYAKPTHRGARTAIFIGLGLCAVVPVTHLALTHGIHELVNEMGANWLFTSGALYIGGALLYANRIPERMAPGKFDILLASHQIFHFCVVLAAFAHYQGVLKSLRFRMSHPMCG</sequence>
<dbReference type="AlphaFoldDB" id="A0A8H4VQS2"/>
<keyword evidence="6" id="KW-0479">Metal-binding</keyword>
<evidence type="ECO:0000256" key="8">
    <source>
        <dbReference type="SAM" id="Phobius"/>
    </source>
</evidence>
<reference evidence="9 10" key="1">
    <citation type="submission" date="2019-12" db="EMBL/GenBank/DDBJ databases">
        <authorList>
            <person name="Floudas D."/>
            <person name="Bentzer J."/>
            <person name="Ahren D."/>
            <person name="Johansson T."/>
            <person name="Persson P."/>
            <person name="Tunlid A."/>
        </authorList>
    </citation>
    <scope>NUCLEOTIDE SEQUENCE [LARGE SCALE GENOMIC DNA]</scope>
    <source>
        <strain evidence="9 10">CBS 102.39</strain>
    </source>
</reference>
<dbReference type="EMBL" id="JAACJL010000017">
    <property type="protein sequence ID" value="KAF4618898.1"/>
    <property type="molecule type" value="Genomic_DNA"/>
</dbReference>
<feature type="binding site" evidence="6">
    <location>
        <position position="284"/>
    </location>
    <ligand>
        <name>Zn(2+)</name>
        <dbReference type="ChEBI" id="CHEBI:29105"/>
    </ligand>
</feature>
<comment type="similarity">
    <text evidence="2">Belongs to the ADIPOR family.</text>
</comment>
<keyword evidence="4 8" id="KW-1133">Transmembrane helix</keyword>
<feature type="binding site" evidence="6">
    <location>
        <position position="288"/>
    </location>
    <ligand>
        <name>Zn(2+)</name>
        <dbReference type="ChEBI" id="CHEBI:29105"/>
    </ligand>
</feature>
<evidence type="ECO:0000256" key="1">
    <source>
        <dbReference type="ARBA" id="ARBA00004141"/>
    </source>
</evidence>
<keyword evidence="6" id="KW-0862">Zinc</keyword>
<dbReference type="Pfam" id="PF03006">
    <property type="entry name" value="HlyIII"/>
    <property type="match status" value="1"/>
</dbReference>
<feature type="binding site" evidence="6">
    <location>
        <position position="138"/>
    </location>
    <ligand>
        <name>Zn(2+)</name>
        <dbReference type="ChEBI" id="CHEBI:29105"/>
    </ligand>
</feature>
<evidence type="ECO:0008006" key="11">
    <source>
        <dbReference type="Google" id="ProtNLM"/>
    </source>
</evidence>
<feature type="transmembrane region" description="Helical" evidence="8">
    <location>
        <begin position="182"/>
        <end position="203"/>
    </location>
</feature>
<feature type="transmembrane region" description="Helical" evidence="8">
    <location>
        <begin position="118"/>
        <end position="137"/>
    </location>
</feature>
<evidence type="ECO:0000313" key="9">
    <source>
        <dbReference type="EMBL" id="KAF4618898.1"/>
    </source>
</evidence>
<dbReference type="Proteomes" id="UP000521872">
    <property type="component" value="Unassembled WGS sequence"/>
</dbReference>
<feature type="transmembrane region" description="Helical" evidence="8">
    <location>
        <begin position="246"/>
        <end position="265"/>
    </location>
</feature>
<name>A0A8H4VQS2_9AGAR</name>
<evidence type="ECO:0000256" key="6">
    <source>
        <dbReference type="PIRSR" id="PIRSR604254-1"/>
    </source>
</evidence>
<feature type="transmembrane region" description="Helical" evidence="8">
    <location>
        <begin position="158"/>
        <end position="176"/>
    </location>
</feature>
<gene>
    <name evidence="9" type="ORF">D9613_009943</name>
</gene>
<feature type="region of interest" description="Disordered" evidence="7">
    <location>
        <begin position="1"/>
        <end position="37"/>
    </location>
</feature>
<dbReference type="GO" id="GO:0046872">
    <property type="term" value="F:metal ion binding"/>
    <property type="evidence" value="ECO:0007669"/>
    <property type="project" value="UniProtKB-KW"/>
</dbReference>
<evidence type="ECO:0000313" key="10">
    <source>
        <dbReference type="Proteomes" id="UP000521872"/>
    </source>
</evidence>
<evidence type="ECO:0000256" key="5">
    <source>
        <dbReference type="ARBA" id="ARBA00023136"/>
    </source>
</evidence>
<evidence type="ECO:0000256" key="7">
    <source>
        <dbReference type="SAM" id="MobiDB-lite"/>
    </source>
</evidence>
<evidence type="ECO:0000256" key="4">
    <source>
        <dbReference type="ARBA" id="ARBA00022989"/>
    </source>
</evidence>
<protein>
    <recommendedName>
        <fullName evidence="11">HlyIII-domain-containing protein</fullName>
    </recommendedName>
</protein>
<dbReference type="PANTHER" id="PTHR20855:SF52">
    <property type="entry name" value="ADIPONECTIN RECEPTOR PROTEIN"/>
    <property type="match status" value="1"/>
</dbReference>
<accession>A0A8H4VQS2</accession>
<feature type="transmembrane region" description="Helical" evidence="8">
    <location>
        <begin position="215"/>
        <end position="234"/>
    </location>
</feature>
<keyword evidence="3 8" id="KW-0812">Transmembrane</keyword>
<keyword evidence="5 8" id="KW-0472">Membrane</keyword>
<feature type="transmembrane region" description="Helical" evidence="8">
    <location>
        <begin position="277"/>
        <end position="299"/>
    </location>
</feature>
<comment type="subcellular location">
    <subcellularLocation>
        <location evidence="1">Membrane</location>
        <topology evidence="1">Multi-pass membrane protein</topology>
    </subcellularLocation>
</comment>
<evidence type="ECO:0000256" key="3">
    <source>
        <dbReference type="ARBA" id="ARBA00022692"/>
    </source>
</evidence>
<feature type="transmembrane region" description="Helical" evidence="8">
    <location>
        <begin position="88"/>
        <end position="106"/>
    </location>
</feature>
<dbReference type="GO" id="GO:0038023">
    <property type="term" value="F:signaling receptor activity"/>
    <property type="evidence" value="ECO:0007669"/>
    <property type="project" value="TreeGrafter"/>
</dbReference>
<dbReference type="PANTHER" id="PTHR20855">
    <property type="entry name" value="ADIPOR/PROGESTIN RECEPTOR-RELATED"/>
    <property type="match status" value="1"/>
</dbReference>
<keyword evidence="10" id="KW-1185">Reference proteome</keyword>
<proteinExistence type="inferred from homology"/>
<dbReference type="GO" id="GO:0016020">
    <property type="term" value="C:membrane"/>
    <property type="evidence" value="ECO:0007669"/>
    <property type="project" value="UniProtKB-SubCell"/>
</dbReference>
<evidence type="ECO:0000256" key="2">
    <source>
        <dbReference type="ARBA" id="ARBA00007018"/>
    </source>
</evidence>